<protein>
    <submittedName>
        <fullName evidence="1">Uncharacterized protein</fullName>
    </submittedName>
</protein>
<evidence type="ECO:0000313" key="1">
    <source>
        <dbReference type="EMBL" id="GFS91389.1"/>
    </source>
</evidence>
<sequence>MYTSLTKKNRHSLRVCTDYLIKHIRIKRFRDSAIPDATHPIKYPLLPCHPPYITMNRNSPAEISSEGMKLHQRVHQQPPMEGCHSRERYAERENRVHGSCCQKKSCS</sequence>
<dbReference type="EMBL" id="BMAW01053514">
    <property type="protein sequence ID" value="GFS91389.1"/>
    <property type="molecule type" value="Genomic_DNA"/>
</dbReference>
<reference evidence="1" key="1">
    <citation type="submission" date="2020-08" db="EMBL/GenBank/DDBJ databases">
        <title>Multicomponent nature underlies the extraordinary mechanical properties of spider dragline silk.</title>
        <authorList>
            <person name="Kono N."/>
            <person name="Nakamura H."/>
            <person name="Mori M."/>
            <person name="Yoshida Y."/>
            <person name="Ohtoshi R."/>
            <person name="Malay A.D."/>
            <person name="Moran D.A.P."/>
            <person name="Tomita M."/>
            <person name="Numata K."/>
            <person name="Arakawa K."/>
        </authorList>
    </citation>
    <scope>NUCLEOTIDE SEQUENCE</scope>
</reference>
<accession>A0A8X6N376</accession>
<dbReference type="Proteomes" id="UP000887013">
    <property type="component" value="Unassembled WGS sequence"/>
</dbReference>
<comment type="caution">
    <text evidence="1">The sequence shown here is derived from an EMBL/GenBank/DDBJ whole genome shotgun (WGS) entry which is preliminary data.</text>
</comment>
<name>A0A8X6N376_NEPPI</name>
<gene>
    <name evidence="1" type="ORF">NPIL_370321</name>
</gene>
<proteinExistence type="predicted"/>
<evidence type="ECO:0000313" key="2">
    <source>
        <dbReference type="Proteomes" id="UP000887013"/>
    </source>
</evidence>
<keyword evidence="2" id="KW-1185">Reference proteome</keyword>
<organism evidence="1 2">
    <name type="scientific">Nephila pilipes</name>
    <name type="common">Giant wood spider</name>
    <name type="synonym">Nephila maculata</name>
    <dbReference type="NCBI Taxonomy" id="299642"/>
    <lineage>
        <taxon>Eukaryota</taxon>
        <taxon>Metazoa</taxon>
        <taxon>Ecdysozoa</taxon>
        <taxon>Arthropoda</taxon>
        <taxon>Chelicerata</taxon>
        <taxon>Arachnida</taxon>
        <taxon>Araneae</taxon>
        <taxon>Araneomorphae</taxon>
        <taxon>Entelegynae</taxon>
        <taxon>Araneoidea</taxon>
        <taxon>Nephilidae</taxon>
        <taxon>Nephila</taxon>
    </lineage>
</organism>
<dbReference type="AlphaFoldDB" id="A0A8X6N376"/>